<protein>
    <submittedName>
        <fullName evidence="10">Cytochrome P450 CYP301B1</fullName>
    </submittedName>
</protein>
<evidence type="ECO:0000256" key="7">
    <source>
        <dbReference type="ARBA" id="ARBA00023033"/>
    </source>
</evidence>
<evidence type="ECO:0000256" key="1">
    <source>
        <dbReference type="ARBA" id="ARBA00001971"/>
    </source>
</evidence>
<keyword evidence="3 8" id="KW-0349">Heme</keyword>
<dbReference type="CDD" id="cd11054">
    <property type="entry name" value="CYP24A1-like"/>
    <property type="match status" value="1"/>
</dbReference>
<reference evidence="10" key="1">
    <citation type="submission" date="2014-07" db="EMBL/GenBank/DDBJ databases">
        <title>A systematic study of Ichneumonosoma Meijere, Pelmatops Enderlein, Pseudopelmatops Shiraki and Soita Walker (Diptera: Tephritidae).</title>
        <authorList>
            <person name="Chen X.-L."/>
            <person name="Norrbom A."/>
            <person name="Zhu C.-D."/>
        </authorList>
    </citation>
    <scope>NUCLEOTIDE SEQUENCE</scope>
</reference>
<organism evidence="10">
    <name type="scientific">Nilaparvata lugens</name>
    <name type="common">Brown planthopper</name>
    <dbReference type="NCBI Taxonomy" id="108931"/>
    <lineage>
        <taxon>Eukaryota</taxon>
        <taxon>Metazoa</taxon>
        <taxon>Ecdysozoa</taxon>
        <taxon>Arthropoda</taxon>
        <taxon>Hexapoda</taxon>
        <taxon>Insecta</taxon>
        <taxon>Pterygota</taxon>
        <taxon>Neoptera</taxon>
        <taxon>Paraneoptera</taxon>
        <taxon>Hemiptera</taxon>
        <taxon>Auchenorrhyncha</taxon>
        <taxon>Fulgoroidea</taxon>
        <taxon>Delphacidae</taxon>
        <taxon>Delphacinae</taxon>
        <taxon>Nilaparvata</taxon>
    </lineage>
</organism>
<dbReference type="PROSITE" id="PS00086">
    <property type="entry name" value="CYTOCHROME_P450"/>
    <property type="match status" value="1"/>
</dbReference>
<dbReference type="SUPFAM" id="SSF48264">
    <property type="entry name" value="Cytochrome P450"/>
    <property type="match status" value="1"/>
</dbReference>
<dbReference type="AlphaFoldDB" id="A0A0K0LB65"/>
<dbReference type="InterPro" id="IPR036396">
    <property type="entry name" value="Cyt_P450_sf"/>
</dbReference>
<dbReference type="GO" id="GO:0005506">
    <property type="term" value="F:iron ion binding"/>
    <property type="evidence" value="ECO:0007669"/>
    <property type="project" value="InterPro"/>
</dbReference>
<evidence type="ECO:0000256" key="2">
    <source>
        <dbReference type="ARBA" id="ARBA00010617"/>
    </source>
</evidence>
<keyword evidence="7 9" id="KW-0503">Monooxygenase</keyword>
<proteinExistence type="evidence at transcript level"/>
<evidence type="ECO:0000256" key="5">
    <source>
        <dbReference type="ARBA" id="ARBA00023002"/>
    </source>
</evidence>
<dbReference type="InterPro" id="IPR001128">
    <property type="entry name" value="Cyt_P450"/>
</dbReference>
<keyword evidence="5 9" id="KW-0560">Oxidoreductase</keyword>
<dbReference type="EMBL" id="KM216993">
    <property type="protein sequence ID" value="AIW79956.1"/>
    <property type="molecule type" value="mRNA"/>
</dbReference>
<dbReference type="PRINTS" id="PR00385">
    <property type="entry name" value="P450"/>
</dbReference>
<evidence type="ECO:0000256" key="4">
    <source>
        <dbReference type="ARBA" id="ARBA00022723"/>
    </source>
</evidence>
<feature type="binding site" description="axial binding residue" evidence="8">
    <location>
        <position position="478"/>
    </location>
    <ligand>
        <name>heme</name>
        <dbReference type="ChEBI" id="CHEBI:30413"/>
    </ligand>
    <ligandPart>
        <name>Fe</name>
        <dbReference type="ChEBI" id="CHEBI:18248"/>
    </ligandPart>
</feature>
<dbReference type="PANTHER" id="PTHR24279:SF120">
    <property type="entry name" value="CYTOCHROME P450"/>
    <property type="match status" value="1"/>
</dbReference>
<dbReference type="OrthoDB" id="3945418at2759"/>
<evidence type="ECO:0000313" key="10">
    <source>
        <dbReference type="EMBL" id="AIW79956.1"/>
    </source>
</evidence>
<evidence type="ECO:0000256" key="3">
    <source>
        <dbReference type="ARBA" id="ARBA00022617"/>
    </source>
</evidence>
<sequence>MKTQLLARLLRRRLNCHSQIKLRQKSSGVSSQVLPESADHGVTTNAAIGVKSYSEVPGPRPIPVLGNSWRFLPFVGTYEISRLDTVLWRLHREYGDIVKISNMLGRPDMVFLFDPRDIETIFRSEEKLPHRPSMPSLNYYKHVMRKDYFGEDAGVIAVHGENWYKFRRKVQQPLMQPKTAQLYIPSIEESADTFVERIRNIRDQNLEVPDDFLNEIHKWGLESIAKVALNVRLGCFDDKMADDSDTQQLIDAIDTFFSNVGNLELKIPFWRLFNTPTWNKYVNALDTIMRITQKYINQSMQDIEAKGVECTAYSSVLERVLAFNDNNTRVAVTLALDMFLVGIDTTSAAVASILYQLSQNQDKQEILVKEIDRVVPGDAKLTSKMLDEMKYLRACIKETLRMYPVVIGNGRLVTNDIVLGGYLIPKGVQVVFQHYVISNSDKYFANAAKFEPERWLKARSEAHHAFASLPFGFGRRMCLGRRFADLELETLLVKILKSYRIEYLYDKLEYRVQPMYTPYGPLKFKFTDRTVT</sequence>
<evidence type="ECO:0000256" key="8">
    <source>
        <dbReference type="PIRSR" id="PIRSR602401-1"/>
    </source>
</evidence>
<dbReference type="PANTHER" id="PTHR24279">
    <property type="entry name" value="CYTOCHROME P450"/>
    <property type="match status" value="1"/>
</dbReference>
<dbReference type="InterPro" id="IPR002401">
    <property type="entry name" value="Cyt_P450_E_grp-I"/>
</dbReference>
<dbReference type="Gene3D" id="1.10.630.10">
    <property type="entry name" value="Cytochrome P450"/>
    <property type="match status" value="1"/>
</dbReference>
<dbReference type="PRINTS" id="PR00463">
    <property type="entry name" value="EP450I"/>
</dbReference>
<evidence type="ECO:0000256" key="9">
    <source>
        <dbReference type="RuleBase" id="RU000461"/>
    </source>
</evidence>
<dbReference type="Pfam" id="PF00067">
    <property type="entry name" value="p450"/>
    <property type="match status" value="1"/>
</dbReference>
<evidence type="ECO:0000256" key="6">
    <source>
        <dbReference type="ARBA" id="ARBA00023004"/>
    </source>
</evidence>
<dbReference type="GO" id="GO:0004497">
    <property type="term" value="F:monooxygenase activity"/>
    <property type="evidence" value="ECO:0007669"/>
    <property type="project" value="UniProtKB-KW"/>
</dbReference>
<dbReference type="FunFam" id="1.10.630.10:FF:000006">
    <property type="entry name" value="Cytochrome P450 302a1, mitochondrial"/>
    <property type="match status" value="1"/>
</dbReference>
<name>A0A0K0LB65_NILLU</name>
<accession>A0A0K0LB65</accession>
<keyword evidence="6 8" id="KW-0408">Iron</keyword>
<keyword evidence="4 8" id="KW-0479">Metal-binding</keyword>
<dbReference type="InterPro" id="IPR050479">
    <property type="entry name" value="CYP11_CYP27_families"/>
</dbReference>
<comment type="similarity">
    <text evidence="2 9">Belongs to the cytochrome P450 family.</text>
</comment>
<dbReference type="InterPro" id="IPR017972">
    <property type="entry name" value="Cyt_P450_CS"/>
</dbReference>
<comment type="cofactor">
    <cofactor evidence="1 8">
        <name>heme</name>
        <dbReference type="ChEBI" id="CHEBI:30413"/>
    </cofactor>
</comment>
<dbReference type="GO" id="GO:0020037">
    <property type="term" value="F:heme binding"/>
    <property type="evidence" value="ECO:0007669"/>
    <property type="project" value="InterPro"/>
</dbReference>
<dbReference type="GO" id="GO:0016705">
    <property type="term" value="F:oxidoreductase activity, acting on paired donors, with incorporation or reduction of molecular oxygen"/>
    <property type="evidence" value="ECO:0007669"/>
    <property type="project" value="InterPro"/>
</dbReference>